<dbReference type="InterPro" id="IPR052212">
    <property type="entry name" value="PH-like_domain"/>
</dbReference>
<evidence type="ECO:0000313" key="1">
    <source>
        <dbReference type="EMBL" id="KAF7263433.1"/>
    </source>
</evidence>
<accession>A0A834HLH4</accession>
<keyword evidence="2" id="KW-1185">Reference proteome</keyword>
<organism evidence="1 2">
    <name type="scientific">Rhynchophorus ferrugineus</name>
    <name type="common">Red palm weevil</name>
    <name type="synonym">Curculio ferrugineus</name>
    <dbReference type="NCBI Taxonomy" id="354439"/>
    <lineage>
        <taxon>Eukaryota</taxon>
        <taxon>Metazoa</taxon>
        <taxon>Ecdysozoa</taxon>
        <taxon>Arthropoda</taxon>
        <taxon>Hexapoda</taxon>
        <taxon>Insecta</taxon>
        <taxon>Pterygota</taxon>
        <taxon>Neoptera</taxon>
        <taxon>Endopterygota</taxon>
        <taxon>Coleoptera</taxon>
        <taxon>Polyphaga</taxon>
        <taxon>Cucujiformia</taxon>
        <taxon>Curculionidae</taxon>
        <taxon>Dryophthorinae</taxon>
        <taxon>Rhynchophorus</taxon>
    </lineage>
</organism>
<dbReference type="AlphaFoldDB" id="A0A834HLH4"/>
<comment type="caution">
    <text evidence="1">The sequence shown here is derived from an EMBL/GenBank/DDBJ whole genome shotgun (WGS) entry which is preliminary data.</text>
</comment>
<dbReference type="OrthoDB" id="6020705at2759"/>
<dbReference type="PANTHER" id="PTHR12156">
    <property type="entry name" value="PLECKSTRIN HOMOLOGY-LIKE DOMAIN, FAMILY B, MEMBER 3"/>
    <property type="match status" value="1"/>
</dbReference>
<gene>
    <name evidence="1" type="ORF">GWI33_002294</name>
</gene>
<reference evidence="1" key="1">
    <citation type="submission" date="2020-08" db="EMBL/GenBank/DDBJ databases">
        <title>Genome sequencing and assembly of the red palm weevil Rhynchophorus ferrugineus.</title>
        <authorList>
            <person name="Dias G.B."/>
            <person name="Bergman C.M."/>
            <person name="Manee M."/>
        </authorList>
    </citation>
    <scope>NUCLEOTIDE SEQUENCE</scope>
    <source>
        <strain evidence="1">AA-2017</strain>
        <tissue evidence="1">Whole larva</tissue>
    </source>
</reference>
<sequence length="68" mass="6875">VRAILPYFKMSGITLASGPTGGSVEVGDGGGRALKLQTDAPHLVSMGGDRLSTSVTLHPIPPGKLFSG</sequence>
<dbReference type="EMBL" id="JAACXV010021476">
    <property type="protein sequence ID" value="KAF7263433.1"/>
    <property type="molecule type" value="Genomic_DNA"/>
</dbReference>
<proteinExistence type="predicted"/>
<feature type="non-terminal residue" evidence="1">
    <location>
        <position position="1"/>
    </location>
</feature>
<name>A0A834HLH4_RHYFE</name>
<evidence type="ECO:0000313" key="2">
    <source>
        <dbReference type="Proteomes" id="UP000625711"/>
    </source>
</evidence>
<dbReference type="Proteomes" id="UP000625711">
    <property type="component" value="Unassembled WGS sequence"/>
</dbReference>
<dbReference type="PANTHER" id="PTHR12156:SF5">
    <property type="entry name" value="FI18040P1"/>
    <property type="match status" value="1"/>
</dbReference>
<protein>
    <submittedName>
        <fullName evidence="1">Uncharacterized protein</fullName>
    </submittedName>
</protein>